<evidence type="ECO:0000256" key="12">
    <source>
        <dbReference type="ARBA" id="ARBA00031407"/>
    </source>
</evidence>
<evidence type="ECO:0000256" key="10">
    <source>
        <dbReference type="ARBA" id="ARBA00023136"/>
    </source>
</evidence>
<dbReference type="Pfam" id="PF03656">
    <property type="entry name" value="Pam16"/>
    <property type="match status" value="1"/>
</dbReference>
<keyword evidence="7" id="KW-0653">Protein transport</keyword>
<evidence type="ECO:0000256" key="6">
    <source>
        <dbReference type="ARBA" id="ARBA00022792"/>
    </source>
</evidence>
<protein>
    <recommendedName>
        <fullName evidence="4">Mitochondrial import inner membrane translocase subunit TIM16</fullName>
    </recommendedName>
    <alternativeName>
        <fullName evidence="3">Mitochondrial import inner membrane translocase subunit tim16</fullName>
    </alternativeName>
    <alternativeName>
        <fullName evidence="11 12">Presequence translocated-associated motor subunit PAM16</fullName>
    </alternativeName>
</protein>
<keyword evidence="10" id="KW-0472">Membrane</keyword>
<dbReference type="PANTHER" id="PTHR12388:SF0">
    <property type="entry name" value="MITOCHONDRIAL IMPORT INNER MEMBRANE TRANSLOCASE SUBUNIT TIM16"/>
    <property type="match status" value="1"/>
</dbReference>
<reference evidence="15" key="2">
    <citation type="submission" date="2015-01" db="EMBL/GenBank/DDBJ databases">
        <title>Evolutionary Origins and Diversification of the Mycorrhizal Mutualists.</title>
        <authorList>
            <consortium name="DOE Joint Genome Institute"/>
            <consortium name="Mycorrhizal Genomics Consortium"/>
            <person name="Kohler A."/>
            <person name="Kuo A."/>
            <person name="Nagy L.G."/>
            <person name="Floudas D."/>
            <person name="Copeland A."/>
            <person name="Barry K.W."/>
            <person name="Cichocki N."/>
            <person name="Veneault-Fourrey C."/>
            <person name="LaButti K."/>
            <person name="Lindquist E.A."/>
            <person name="Lipzen A."/>
            <person name="Lundell T."/>
            <person name="Morin E."/>
            <person name="Murat C."/>
            <person name="Riley R."/>
            <person name="Ohm R."/>
            <person name="Sun H."/>
            <person name="Tunlid A."/>
            <person name="Henrissat B."/>
            <person name="Grigoriev I.V."/>
            <person name="Hibbett D.S."/>
            <person name="Martin F."/>
        </authorList>
    </citation>
    <scope>NUCLEOTIDE SEQUENCE [LARGE SCALE GENOMIC DNA]</scope>
    <source>
        <strain evidence="15">MAFF 305830</strain>
    </source>
</reference>
<evidence type="ECO:0000256" key="1">
    <source>
        <dbReference type="ARBA" id="ARBA00004637"/>
    </source>
</evidence>
<keyword evidence="9" id="KW-0496">Mitochondrion</keyword>
<organism evidence="14 15">
    <name type="scientific">Serendipita vermifera MAFF 305830</name>
    <dbReference type="NCBI Taxonomy" id="933852"/>
    <lineage>
        <taxon>Eukaryota</taxon>
        <taxon>Fungi</taxon>
        <taxon>Dikarya</taxon>
        <taxon>Basidiomycota</taxon>
        <taxon>Agaricomycotina</taxon>
        <taxon>Agaricomycetes</taxon>
        <taxon>Sebacinales</taxon>
        <taxon>Serendipitaceae</taxon>
        <taxon>Serendipita</taxon>
    </lineage>
</organism>
<dbReference type="Gene3D" id="1.10.287.110">
    <property type="entry name" value="DnaJ domain"/>
    <property type="match status" value="1"/>
</dbReference>
<evidence type="ECO:0000256" key="5">
    <source>
        <dbReference type="ARBA" id="ARBA00022448"/>
    </source>
</evidence>
<evidence type="ECO:0000256" key="7">
    <source>
        <dbReference type="ARBA" id="ARBA00022927"/>
    </source>
</evidence>
<dbReference type="HOGENOM" id="CLU_101461_1_0_1"/>
<dbReference type="InterPro" id="IPR005341">
    <property type="entry name" value="Tim16"/>
</dbReference>
<proteinExistence type="inferred from homology"/>
<comment type="similarity">
    <text evidence="2">Belongs to the TIM16/PAM16 family.</text>
</comment>
<comment type="subcellular location">
    <subcellularLocation>
        <location evidence="1">Mitochondrion inner membrane</location>
        <topology evidence="1">Peripheral membrane protein</topology>
    </subcellularLocation>
</comment>
<dbReference type="OrthoDB" id="10262892at2759"/>
<evidence type="ECO:0000256" key="3">
    <source>
        <dbReference type="ARBA" id="ARBA00013571"/>
    </source>
</evidence>
<evidence type="ECO:0000256" key="2">
    <source>
        <dbReference type="ARBA" id="ARBA00008817"/>
    </source>
</evidence>
<evidence type="ECO:0000256" key="13">
    <source>
        <dbReference type="SAM" id="MobiDB-lite"/>
    </source>
</evidence>
<name>A0A0C3B639_SERVB</name>
<dbReference type="EMBL" id="KN824302">
    <property type="protein sequence ID" value="KIM26941.1"/>
    <property type="molecule type" value="Genomic_DNA"/>
</dbReference>
<dbReference type="GO" id="GO:0030150">
    <property type="term" value="P:protein import into mitochondrial matrix"/>
    <property type="evidence" value="ECO:0007669"/>
    <property type="project" value="InterPro"/>
</dbReference>
<feature type="region of interest" description="Disordered" evidence="13">
    <location>
        <begin position="146"/>
        <end position="165"/>
    </location>
</feature>
<keyword evidence="15" id="KW-1185">Reference proteome</keyword>
<dbReference type="Proteomes" id="UP000054097">
    <property type="component" value="Unassembled WGS sequence"/>
</dbReference>
<evidence type="ECO:0000256" key="8">
    <source>
        <dbReference type="ARBA" id="ARBA00023010"/>
    </source>
</evidence>
<dbReference type="STRING" id="933852.A0A0C3B639"/>
<dbReference type="InterPro" id="IPR036869">
    <property type="entry name" value="J_dom_sf"/>
</dbReference>
<reference evidence="14 15" key="1">
    <citation type="submission" date="2014-04" db="EMBL/GenBank/DDBJ databases">
        <authorList>
            <consortium name="DOE Joint Genome Institute"/>
            <person name="Kuo A."/>
            <person name="Zuccaro A."/>
            <person name="Kohler A."/>
            <person name="Nagy L.G."/>
            <person name="Floudas D."/>
            <person name="Copeland A."/>
            <person name="Barry K.W."/>
            <person name="Cichocki N."/>
            <person name="Veneault-Fourrey C."/>
            <person name="LaButti K."/>
            <person name="Lindquist E.A."/>
            <person name="Lipzen A."/>
            <person name="Lundell T."/>
            <person name="Morin E."/>
            <person name="Murat C."/>
            <person name="Sun H."/>
            <person name="Tunlid A."/>
            <person name="Henrissat B."/>
            <person name="Grigoriev I.V."/>
            <person name="Hibbett D.S."/>
            <person name="Martin F."/>
            <person name="Nordberg H.P."/>
            <person name="Cantor M.N."/>
            <person name="Hua S.X."/>
        </authorList>
    </citation>
    <scope>NUCLEOTIDE SEQUENCE [LARGE SCALE GENOMIC DNA]</scope>
    <source>
        <strain evidence="14 15">MAFF 305830</strain>
    </source>
</reference>
<evidence type="ECO:0000256" key="9">
    <source>
        <dbReference type="ARBA" id="ARBA00023128"/>
    </source>
</evidence>
<accession>A0A0C3B639</accession>
<evidence type="ECO:0000256" key="4">
    <source>
        <dbReference type="ARBA" id="ARBA00020721"/>
    </source>
</evidence>
<evidence type="ECO:0000313" key="14">
    <source>
        <dbReference type="EMBL" id="KIM26941.1"/>
    </source>
</evidence>
<evidence type="ECO:0000256" key="11">
    <source>
        <dbReference type="ARBA" id="ARBA00030422"/>
    </source>
</evidence>
<sequence>MSAPKIIVQIIMIGGRIFGKAIYEAGRQAYKNAQHRPILAAGGDAAGVSNATSMSLTDKLTREHKMTADEARLILNVGKTSGVDAMMKQFDHLVKANSPKPLPEGISAAAAARLPTQYTSVYLLAKVVRARERLEAEMVVEAEEQLLGKEAAAEESTKPPPSTPS</sequence>
<keyword evidence="5" id="KW-0813">Transport</keyword>
<keyword evidence="6" id="KW-0999">Mitochondrion inner membrane</keyword>
<dbReference type="GO" id="GO:0005744">
    <property type="term" value="C:TIM23 mitochondrial import inner membrane translocase complex"/>
    <property type="evidence" value="ECO:0007669"/>
    <property type="project" value="InterPro"/>
</dbReference>
<gene>
    <name evidence="14" type="ORF">M408DRAFT_330309</name>
</gene>
<dbReference type="AlphaFoldDB" id="A0A0C3B639"/>
<keyword evidence="8" id="KW-0811">Translocation</keyword>
<evidence type="ECO:0000313" key="15">
    <source>
        <dbReference type="Proteomes" id="UP000054097"/>
    </source>
</evidence>
<dbReference type="PANTHER" id="PTHR12388">
    <property type="entry name" value="MITOCHONDRIA ASSOCIATED GRANULOCYTE MACROPHAGE CSF SIGNALING MOLECULE"/>
    <property type="match status" value="1"/>
</dbReference>